<protein>
    <submittedName>
        <fullName evidence="1">DNA-binding protein</fullName>
    </submittedName>
</protein>
<keyword evidence="2" id="KW-1185">Reference proteome</keyword>
<name>A0ABW0JSM4_9GAMM</name>
<organism evidence="1 2">
    <name type="scientific">Rhodanobacter ginsenosidimutans</name>
    <dbReference type="NCBI Taxonomy" id="490571"/>
    <lineage>
        <taxon>Bacteria</taxon>
        <taxon>Pseudomonadati</taxon>
        <taxon>Pseudomonadota</taxon>
        <taxon>Gammaproteobacteria</taxon>
        <taxon>Lysobacterales</taxon>
        <taxon>Rhodanobacteraceae</taxon>
        <taxon>Rhodanobacter</taxon>
    </lineage>
</organism>
<sequence length="73" mass="8492">MDTNERLVARFGELMTYPQLAELLKRSITGLRYSMSKQDSEFSKELLVARVKLGHRVYFRTDQVAEIVDRGRA</sequence>
<reference evidence="2" key="1">
    <citation type="journal article" date="2019" name="Int. J. Syst. Evol. Microbiol.">
        <title>The Global Catalogue of Microorganisms (GCM) 10K type strain sequencing project: providing services to taxonomists for standard genome sequencing and annotation.</title>
        <authorList>
            <consortium name="The Broad Institute Genomics Platform"/>
            <consortium name="The Broad Institute Genome Sequencing Center for Infectious Disease"/>
            <person name="Wu L."/>
            <person name="Ma J."/>
        </authorList>
    </citation>
    <scope>NUCLEOTIDE SEQUENCE [LARGE SCALE GENOMIC DNA]</scope>
    <source>
        <strain evidence="2">KACC 12822</strain>
    </source>
</reference>
<gene>
    <name evidence="1" type="ORF">ACFPK0_03675</name>
</gene>
<proteinExistence type="predicted"/>
<dbReference type="GO" id="GO:0003677">
    <property type="term" value="F:DNA binding"/>
    <property type="evidence" value="ECO:0007669"/>
    <property type="project" value="UniProtKB-KW"/>
</dbReference>
<dbReference type="Proteomes" id="UP001596018">
    <property type="component" value="Unassembled WGS sequence"/>
</dbReference>
<accession>A0ABW0JSM4</accession>
<dbReference type="EMBL" id="JBHSMM010000001">
    <property type="protein sequence ID" value="MFC5439113.1"/>
    <property type="molecule type" value="Genomic_DNA"/>
</dbReference>
<evidence type="ECO:0000313" key="1">
    <source>
        <dbReference type="EMBL" id="MFC5439113.1"/>
    </source>
</evidence>
<evidence type="ECO:0000313" key="2">
    <source>
        <dbReference type="Proteomes" id="UP001596018"/>
    </source>
</evidence>
<keyword evidence="1" id="KW-0238">DNA-binding</keyword>
<comment type="caution">
    <text evidence="1">The sequence shown here is derived from an EMBL/GenBank/DDBJ whole genome shotgun (WGS) entry which is preliminary data.</text>
</comment>